<feature type="active site" description="Proton donor/acceptor" evidence="5">
    <location>
        <position position="210"/>
    </location>
</feature>
<evidence type="ECO:0000256" key="6">
    <source>
        <dbReference type="SAM" id="Phobius"/>
    </source>
</evidence>
<dbReference type="NCBIfam" id="TIGR00705">
    <property type="entry name" value="SppA_67K"/>
    <property type="match status" value="1"/>
</dbReference>
<keyword evidence="9" id="KW-1185">Reference proteome</keyword>
<evidence type="ECO:0000256" key="4">
    <source>
        <dbReference type="ARBA" id="ARBA00022825"/>
    </source>
</evidence>
<evidence type="ECO:0000259" key="7">
    <source>
        <dbReference type="Pfam" id="PF01343"/>
    </source>
</evidence>
<reference evidence="8 9" key="1">
    <citation type="journal article" date="2011" name="Appl. Environ. Microbiol.">
        <title>The genome of Buchnera aphidicola from the aphid Cinara tujafilina provides new clues about the evolutionary history of metabolic losses in bacterial endosymbionts.</title>
        <authorList>
            <person name="Lamelas A."/>
            <person name="Gosalbes M.J."/>
            <person name="Moya A."/>
            <person name="Latorre A."/>
        </authorList>
    </citation>
    <scope>NUCLEOTIDE SEQUENCE [LARGE SCALE GENOMIC DNA]</scope>
    <source>
        <strain evidence="9">Cinara tujafilina</strain>
    </source>
</reference>
<dbReference type="Pfam" id="PF01343">
    <property type="entry name" value="Peptidase_S49"/>
    <property type="match status" value="2"/>
</dbReference>
<dbReference type="EMBL" id="CP001817">
    <property type="protein sequence ID" value="AEH39762.1"/>
    <property type="molecule type" value="Genomic_DNA"/>
</dbReference>
<dbReference type="InterPro" id="IPR047217">
    <property type="entry name" value="S49_SppA_67K_type_N"/>
</dbReference>
<feature type="domain" description="Peptidase S49" evidence="7">
    <location>
        <begin position="142"/>
        <end position="289"/>
    </location>
</feature>
<proteinExistence type="inferred from homology"/>
<keyword evidence="6" id="KW-0812">Transmembrane</keyword>
<evidence type="ECO:0000256" key="2">
    <source>
        <dbReference type="ARBA" id="ARBA00022670"/>
    </source>
</evidence>
<feature type="transmembrane region" description="Helical" evidence="6">
    <location>
        <begin position="13"/>
        <end position="35"/>
    </location>
</feature>
<dbReference type="HOGENOM" id="CLU_008856_1_1_6"/>
<keyword evidence="6" id="KW-0472">Membrane</keyword>
<dbReference type="PANTHER" id="PTHR33209">
    <property type="entry name" value="PROTEASE 4"/>
    <property type="match status" value="1"/>
</dbReference>
<keyword evidence="4" id="KW-0720">Serine protease</keyword>
<dbReference type="SUPFAM" id="SSF52096">
    <property type="entry name" value="ClpP/crotonase"/>
    <property type="match status" value="2"/>
</dbReference>
<dbReference type="eggNOG" id="COG0616">
    <property type="taxonomic scope" value="Bacteria"/>
</dbReference>
<dbReference type="GO" id="GO:0016020">
    <property type="term" value="C:membrane"/>
    <property type="evidence" value="ECO:0007669"/>
    <property type="project" value="InterPro"/>
</dbReference>
<keyword evidence="3" id="KW-0378">Hydrolase</keyword>
<dbReference type="GO" id="GO:0006465">
    <property type="term" value="P:signal peptide processing"/>
    <property type="evidence" value="ECO:0007669"/>
    <property type="project" value="InterPro"/>
</dbReference>
<evidence type="ECO:0000313" key="9">
    <source>
        <dbReference type="Proteomes" id="UP000006811"/>
    </source>
</evidence>
<dbReference type="InterPro" id="IPR004634">
    <property type="entry name" value="Pept_S49_pIV"/>
</dbReference>
<evidence type="ECO:0000313" key="8">
    <source>
        <dbReference type="EMBL" id="AEH39762.1"/>
    </source>
</evidence>
<name>F7WZA3_9GAMM</name>
<evidence type="ECO:0000256" key="3">
    <source>
        <dbReference type="ARBA" id="ARBA00022801"/>
    </source>
</evidence>
<feature type="active site" description="Nucleophile" evidence="5">
    <location>
        <position position="412"/>
    </location>
</feature>
<organism evidence="8 9">
    <name type="scientific">Buchnera aphidicola</name>
    <name type="common">Cinara tujafilina</name>
    <dbReference type="NCBI Taxonomy" id="261317"/>
    <lineage>
        <taxon>Bacteria</taxon>
        <taxon>Pseudomonadati</taxon>
        <taxon>Pseudomonadota</taxon>
        <taxon>Gammaproteobacteria</taxon>
        <taxon>Enterobacterales</taxon>
        <taxon>Erwiniaceae</taxon>
        <taxon>Buchnera</taxon>
    </lineage>
</organism>
<comment type="similarity">
    <text evidence="1">Belongs to the peptidase S49 family.</text>
</comment>
<dbReference type="KEGG" id="baj:BCTU_177"/>
<dbReference type="AlphaFoldDB" id="F7WZA3"/>
<dbReference type="InterPro" id="IPR002142">
    <property type="entry name" value="Peptidase_S49"/>
</dbReference>
<sequence>MKFFLKIIQPFKYLYWIFNIFTENIIKCIVYLFYYRHWIMDIFKKNNSNRLYRPKYNSALIIKLNNNLEEKAIDTQYLKNNSCNQLNFLNNKDTKNSVFKIVKKIRQAKKDPRITGLILKMYSNFTSNPVILSYIGKALNEFKKSGKCIYAIGSQYTQIQYYLASFANKIFLLPHGKIKLHGFSSKQLYFKDFLNTCKVHIHVFRVGKYKSAVEPFLHNGPSNFHKIINTSWMNTIWQQYLETIAKNRRTTKEDIFPISYRIIHALKKNKNSITYIALKHHLIDKIDTYFNINKYLIKKFGMNKKNKKFNSIDINNYIFKNKNYPNYLIKIAIIIANGTIDNNIHNSKAMNISSIIEQMQYAKNDPKIRAIVLRINSPGGNANISEMLRKKIFIIRNSTKPIVISMGNVTASGGYWMALGGNFLIAHPLTVTGSIGIFSVLQTFEKTLSTLGIYNIGSETFPINNFHSYNNLTLEEKKVMKINICKGYKKFIKLVAKARNKTFQQINKIAQGRVWIGKTAKDIGLVDQLGDFDSAIIKAAKLTQLKKYEIVWLKKPNNFLINYIHQIYNIINKSLKENLSLYIPHIMWNTIFFPINMVNSIQEYIKNNRYLALCLNYQINY</sequence>
<dbReference type="CDD" id="cd07018">
    <property type="entry name" value="S49_SppA_67K_type"/>
    <property type="match status" value="1"/>
</dbReference>
<feature type="domain" description="Peptidase S49" evidence="7">
    <location>
        <begin position="396"/>
        <end position="545"/>
    </location>
</feature>
<dbReference type="MEROPS" id="S49.004"/>
<keyword evidence="6" id="KW-1133">Transmembrane helix</keyword>
<dbReference type="STRING" id="261317.BCTU_177"/>
<evidence type="ECO:0000256" key="5">
    <source>
        <dbReference type="PIRSR" id="PIRSR001217-1"/>
    </source>
</evidence>
<evidence type="ECO:0000256" key="1">
    <source>
        <dbReference type="ARBA" id="ARBA00008683"/>
    </source>
</evidence>
<gene>
    <name evidence="8" type="primary">sppA</name>
    <name evidence="8" type="ORF">BCTU_177</name>
</gene>
<dbReference type="CDD" id="cd07023">
    <property type="entry name" value="S49_Sppa_N_C"/>
    <property type="match status" value="1"/>
</dbReference>
<keyword evidence="2 8" id="KW-0645">Protease</keyword>
<dbReference type="Gene3D" id="3.90.226.10">
    <property type="entry name" value="2-enoyl-CoA Hydratase, Chain A, domain 1"/>
    <property type="match status" value="4"/>
</dbReference>
<accession>F7WZA3</accession>
<dbReference type="PANTHER" id="PTHR33209:SF1">
    <property type="entry name" value="PEPTIDASE S49 DOMAIN-CONTAINING PROTEIN"/>
    <property type="match status" value="1"/>
</dbReference>
<protein>
    <submittedName>
        <fullName evidence="8">Protease IV, a signal peptide peptidase</fullName>
    </submittedName>
</protein>
<dbReference type="InterPro" id="IPR047272">
    <property type="entry name" value="S49_SppA_C"/>
</dbReference>
<dbReference type="PIRSF" id="PIRSF001217">
    <property type="entry name" value="Protease_4_SppA"/>
    <property type="match status" value="1"/>
</dbReference>
<dbReference type="InterPro" id="IPR029045">
    <property type="entry name" value="ClpP/crotonase-like_dom_sf"/>
</dbReference>
<dbReference type="GO" id="GO:0008236">
    <property type="term" value="F:serine-type peptidase activity"/>
    <property type="evidence" value="ECO:0007669"/>
    <property type="project" value="UniProtKB-KW"/>
</dbReference>
<dbReference type="Proteomes" id="UP000006811">
    <property type="component" value="Chromosome"/>
</dbReference>